<dbReference type="OrthoDB" id="4117650at2759"/>
<protein>
    <submittedName>
        <fullName evidence="2">Uncharacterized protein</fullName>
    </submittedName>
</protein>
<keyword evidence="1" id="KW-0812">Transmembrane</keyword>
<feature type="transmembrane region" description="Helical" evidence="1">
    <location>
        <begin position="108"/>
        <end position="126"/>
    </location>
</feature>
<name>A0A0D2D1A9_9EURO</name>
<dbReference type="HOGENOM" id="CLU_091747_0_0_1"/>
<reference evidence="2 3" key="1">
    <citation type="submission" date="2015-01" db="EMBL/GenBank/DDBJ databases">
        <title>The Genome Sequence of Exophiala xenobiotica CBS118157.</title>
        <authorList>
            <consortium name="The Broad Institute Genomics Platform"/>
            <person name="Cuomo C."/>
            <person name="de Hoog S."/>
            <person name="Gorbushina A."/>
            <person name="Stielow B."/>
            <person name="Teixiera M."/>
            <person name="Abouelleil A."/>
            <person name="Chapman S.B."/>
            <person name="Priest M."/>
            <person name="Young S.K."/>
            <person name="Wortman J."/>
            <person name="Nusbaum C."/>
            <person name="Birren B."/>
        </authorList>
    </citation>
    <scope>NUCLEOTIDE SEQUENCE [LARGE SCALE GENOMIC DNA]</scope>
    <source>
        <strain evidence="2 3">CBS 118157</strain>
    </source>
</reference>
<keyword evidence="1" id="KW-1133">Transmembrane helix</keyword>
<dbReference type="EMBL" id="KN847319">
    <property type="protein sequence ID" value="KIW56207.1"/>
    <property type="molecule type" value="Genomic_DNA"/>
</dbReference>
<evidence type="ECO:0000313" key="2">
    <source>
        <dbReference type="EMBL" id="KIW56207.1"/>
    </source>
</evidence>
<dbReference type="AlphaFoldDB" id="A0A0D2D1A9"/>
<feature type="transmembrane region" description="Helical" evidence="1">
    <location>
        <begin position="196"/>
        <end position="220"/>
    </location>
</feature>
<sequence length="287" mass="32139">MQLDSHRRQSSFTMPCPWSRRCRAAVDNVPDTLPSPTSAPDMEDWKKIRKYHLRNMRKQVRQVVLLMALMEAIRVGPIQLVYEGKHGYPAAGADDFGIAHAVGYFVSWLYLCAFTIVFVPFFSWWLPEMGSGDPDKPSTADKAVKILTKLNLVLLPMSIGIGLLTYAYHAICAFIYVDSRPRGSKRLPKNTRKNWLIRLCMVLGIAMSTAGGYGAFNILAAWDLAHVKPIEYAIIVVPVQINLGMLFGTIAQFKMEKRLARKEAVKLESAKHEAASADEKAGLLQEV</sequence>
<dbReference type="RefSeq" id="XP_013316791.1">
    <property type="nucleotide sequence ID" value="XM_013461337.1"/>
</dbReference>
<accession>A0A0D2D1A9</accession>
<keyword evidence="1" id="KW-0472">Membrane</keyword>
<gene>
    <name evidence="2" type="ORF">PV05_04885</name>
</gene>
<dbReference type="Proteomes" id="UP000054342">
    <property type="component" value="Unassembled WGS sequence"/>
</dbReference>
<dbReference type="GeneID" id="25326793"/>
<proteinExistence type="predicted"/>
<organism evidence="2 3">
    <name type="scientific">Exophiala xenobiotica</name>
    <dbReference type="NCBI Taxonomy" id="348802"/>
    <lineage>
        <taxon>Eukaryota</taxon>
        <taxon>Fungi</taxon>
        <taxon>Dikarya</taxon>
        <taxon>Ascomycota</taxon>
        <taxon>Pezizomycotina</taxon>
        <taxon>Eurotiomycetes</taxon>
        <taxon>Chaetothyriomycetidae</taxon>
        <taxon>Chaetothyriales</taxon>
        <taxon>Herpotrichiellaceae</taxon>
        <taxon>Exophiala</taxon>
    </lineage>
</organism>
<keyword evidence="3" id="KW-1185">Reference proteome</keyword>
<feature type="transmembrane region" description="Helical" evidence="1">
    <location>
        <begin position="153"/>
        <end position="176"/>
    </location>
</feature>
<feature type="transmembrane region" description="Helical" evidence="1">
    <location>
        <begin position="232"/>
        <end position="253"/>
    </location>
</feature>
<evidence type="ECO:0000313" key="3">
    <source>
        <dbReference type="Proteomes" id="UP000054342"/>
    </source>
</evidence>
<evidence type="ECO:0000256" key="1">
    <source>
        <dbReference type="SAM" id="Phobius"/>
    </source>
</evidence>